<dbReference type="Proteomes" id="UP000597989">
    <property type="component" value="Unassembled WGS sequence"/>
</dbReference>
<protein>
    <submittedName>
        <fullName evidence="1">Uncharacterized protein</fullName>
    </submittedName>
</protein>
<proteinExistence type="predicted"/>
<accession>A0A917JTE0</accession>
<dbReference type="EMBL" id="BMMT01000006">
    <property type="protein sequence ID" value="GGI84897.1"/>
    <property type="molecule type" value="Genomic_DNA"/>
</dbReference>
<comment type="caution">
    <text evidence="1">The sequence shown here is derived from an EMBL/GenBank/DDBJ whole genome shotgun (WGS) entry which is preliminary data.</text>
</comment>
<organism evidence="1 2">
    <name type="scientific">Saccharopolyspora thermophila</name>
    <dbReference type="NCBI Taxonomy" id="89367"/>
    <lineage>
        <taxon>Bacteria</taxon>
        <taxon>Bacillati</taxon>
        <taxon>Actinomycetota</taxon>
        <taxon>Actinomycetes</taxon>
        <taxon>Pseudonocardiales</taxon>
        <taxon>Pseudonocardiaceae</taxon>
        <taxon>Saccharopolyspora</taxon>
    </lineage>
</organism>
<evidence type="ECO:0000313" key="1">
    <source>
        <dbReference type="EMBL" id="GGI84897.1"/>
    </source>
</evidence>
<reference evidence="1 2" key="1">
    <citation type="journal article" date="2014" name="Int. J. Syst. Evol. Microbiol.">
        <title>Complete genome sequence of Corynebacterium casei LMG S-19264T (=DSM 44701T), isolated from a smear-ripened cheese.</title>
        <authorList>
            <consortium name="US DOE Joint Genome Institute (JGI-PGF)"/>
            <person name="Walter F."/>
            <person name="Albersmeier A."/>
            <person name="Kalinowski J."/>
            <person name="Ruckert C."/>
        </authorList>
    </citation>
    <scope>NUCLEOTIDE SEQUENCE [LARGE SCALE GENOMIC DNA]</scope>
    <source>
        <strain evidence="1 2">CGMCC 4.7206</strain>
    </source>
</reference>
<name>A0A917JTE0_9PSEU</name>
<evidence type="ECO:0000313" key="2">
    <source>
        <dbReference type="Proteomes" id="UP000597989"/>
    </source>
</evidence>
<sequence length="60" mass="6523">MPATSGRCPRGPVCGDKHGARGLASVHQMGQRIFEHILRVASGERTKSEELGYGEEEFVP</sequence>
<gene>
    <name evidence="1" type="ORF">GCM10011581_22530</name>
</gene>
<dbReference type="AlphaFoldDB" id="A0A917JTE0"/>